<dbReference type="PRINTS" id="PR00237">
    <property type="entry name" value="GPCRRHODOPSN"/>
</dbReference>
<accession>A7S3S0</accession>
<keyword evidence="12" id="KW-1185">Reference proteome</keyword>
<keyword evidence="2 8" id="KW-0812">Transmembrane</keyword>
<dbReference type="GO" id="GO:0005886">
    <property type="term" value="C:plasma membrane"/>
    <property type="evidence" value="ECO:0000318"/>
    <property type="project" value="GO_Central"/>
</dbReference>
<sequence length="283" mass="32373">VSAIGNAMVIRHAVARRKLRRSFDRLIINMAVADLLDTIFGVPYNISYFYIGLRWFPGTLGEFTCKFLNFGTNISITASVFTLAAIAVDRYFAIAHCAKRPLSLRSVRYIIATIWVIACMVFSSDYYRFRVIDGPNGDVYCLQDANAWGKKAVQIDYIVKFVLNYAFPLFAMGILYSIMIRYLWQTRGPGYASDSIERRVHEQRKRSVKKLLAIVVEFAFCWFPIHVVHFLAAFNPKLLFCTSVYVPLTCIWLAHANSAINPCLYLYLTHKNRKANVKPSATF</sequence>
<comment type="subcellular location">
    <subcellularLocation>
        <location evidence="1">Membrane</location>
        <topology evidence="1">Multi-pass membrane protein</topology>
    </subcellularLocation>
</comment>
<feature type="transmembrane region" description="Helical" evidence="9">
    <location>
        <begin position="211"/>
        <end position="232"/>
    </location>
</feature>
<feature type="non-terminal residue" evidence="11">
    <location>
        <position position="1"/>
    </location>
</feature>
<comment type="similarity">
    <text evidence="8">Belongs to the G-protein coupled receptor 1 family.</text>
</comment>
<keyword evidence="6 8" id="KW-0675">Receptor</keyword>
<dbReference type="InterPro" id="IPR017452">
    <property type="entry name" value="GPCR_Rhodpsn_7TM"/>
</dbReference>
<dbReference type="PANTHER" id="PTHR45695:SF9">
    <property type="entry name" value="LEUCOKININ RECEPTOR"/>
    <property type="match status" value="1"/>
</dbReference>
<keyword evidence="7 8" id="KW-0807">Transducer</keyword>
<feature type="transmembrane region" description="Helical" evidence="9">
    <location>
        <begin position="26"/>
        <end position="50"/>
    </location>
</feature>
<feature type="transmembrane region" description="Helical" evidence="9">
    <location>
        <begin position="70"/>
        <end position="88"/>
    </location>
</feature>
<organism evidence="11 12">
    <name type="scientific">Nematostella vectensis</name>
    <name type="common">Starlet sea anemone</name>
    <dbReference type="NCBI Taxonomy" id="45351"/>
    <lineage>
        <taxon>Eukaryota</taxon>
        <taxon>Metazoa</taxon>
        <taxon>Cnidaria</taxon>
        <taxon>Anthozoa</taxon>
        <taxon>Hexacorallia</taxon>
        <taxon>Actiniaria</taxon>
        <taxon>Edwardsiidae</taxon>
        <taxon>Nematostella</taxon>
    </lineage>
</organism>
<keyword evidence="5 9" id="KW-0472">Membrane</keyword>
<evidence type="ECO:0000256" key="5">
    <source>
        <dbReference type="ARBA" id="ARBA00023136"/>
    </source>
</evidence>
<dbReference type="EMBL" id="DS469574">
    <property type="protein sequence ID" value="EDO41654.1"/>
    <property type="molecule type" value="Genomic_DNA"/>
</dbReference>
<feature type="transmembrane region" description="Helical" evidence="9">
    <location>
        <begin position="109"/>
        <end position="127"/>
    </location>
</feature>
<protein>
    <recommendedName>
        <fullName evidence="10">G-protein coupled receptors family 1 profile domain-containing protein</fullName>
    </recommendedName>
</protein>
<dbReference type="OrthoDB" id="5981855at2759"/>
<dbReference type="InterPro" id="IPR000276">
    <property type="entry name" value="GPCR_Rhodpsn"/>
</dbReference>
<dbReference type="AlphaFoldDB" id="A7S3S0"/>
<dbReference type="InParanoid" id="A7S3S0"/>
<evidence type="ECO:0000313" key="11">
    <source>
        <dbReference type="EMBL" id="EDO41654.1"/>
    </source>
</evidence>
<evidence type="ECO:0000256" key="8">
    <source>
        <dbReference type="RuleBase" id="RU000688"/>
    </source>
</evidence>
<feature type="transmembrane region" description="Helical" evidence="9">
    <location>
        <begin position="165"/>
        <end position="184"/>
    </location>
</feature>
<dbReference type="PROSITE" id="PS50262">
    <property type="entry name" value="G_PROTEIN_RECEP_F1_2"/>
    <property type="match status" value="1"/>
</dbReference>
<dbReference type="PhylomeDB" id="A7S3S0"/>
<name>A7S3S0_NEMVE</name>
<reference evidence="11 12" key="1">
    <citation type="journal article" date="2007" name="Science">
        <title>Sea anemone genome reveals ancestral eumetazoan gene repertoire and genomic organization.</title>
        <authorList>
            <person name="Putnam N.H."/>
            <person name="Srivastava M."/>
            <person name="Hellsten U."/>
            <person name="Dirks B."/>
            <person name="Chapman J."/>
            <person name="Salamov A."/>
            <person name="Terry A."/>
            <person name="Shapiro H."/>
            <person name="Lindquist E."/>
            <person name="Kapitonov V.V."/>
            <person name="Jurka J."/>
            <person name="Genikhovich G."/>
            <person name="Grigoriev I.V."/>
            <person name="Lucas S.M."/>
            <person name="Steele R.E."/>
            <person name="Finnerty J.R."/>
            <person name="Technau U."/>
            <person name="Martindale M.Q."/>
            <person name="Rokhsar D.S."/>
        </authorList>
    </citation>
    <scope>NUCLEOTIDE SEQUENCE [LARGE SCALE GENOMIC DNA]</scope>
    <source>
        <strain evidence="12">CH2 X CH6</strain>
    </source>
</reference>
<dbReference type="eggNOG" id="KOG4219">
    <property type="taxonomic scope" value="Eukaryota"/>
</dbReference>
<evidence type="ECO:0000256" key="4">
    <source>
        <dbReference type="ARBA" id="ARBA00023040"/>
    </source>
</evidence>
<keyword evidence="3 9" id="KW-1133">Transmembrane helix</keyword>
<gene>
    <name evidence="11" type="ORF">NEMVEDRAFT_v1g103257</name>
</gene>
<keyword evidence="4 8" id="KW-0297">G-protein coupled receptor</keyword>
<feature type="transmembrane region" description="Helical" evidence="9">
    <location>
        <begin position="244"/>
        <end position="268"/>
    </location>
</feature>
<evidence type="ECO:0000256" key="7">
    <source>
        <dbReference type="ARBA" id="ARBA00023224"/>
    </source>
</evidence>
<proteinExistence type="inferred from homology"/>
<dbReference type="OMA" id="ATIWVIA"/>
<evidence type="ECO:0000256" key="9">
    <source>
        <dbReference type="SAM" id="Phobius"/>
    </source>
</evidence>
<dbReference type="GO" id="GO:0004930">
    <property type="term" value="F:G protein-coupled receptor activity"/>
    <property type="evidence" value="ECO:0000318"/>
    <property type="project" value="GO_Central"/>
</dbReference>
<dbReference type="STRING" id="45351.A7S3S0"/>
<dbReference type="Pfam" id="PF00001">
    <property type="entry name" value="7tm_1"/>
    <property type="match status" value="1"/>
</dbReference>
<dbReference type="GO" id="GO:0007186">
    <property type="term" value="P:G protein-coupled receptor signaling pathway"/>
    <property type="evidence" value="ECO:0000318"/>
    <property type="project" value="GO_Central"/>
</dbReference>
<evidence type="ECO:0000256" key="2">
    <source>
        <dbReference type="ARBA" id="ARBA00022692"/>
    </source>
</evidence>
<feature type="domain" description="G-protein coupled receptors family 1 profile" evidence="10">
    <location>
        <begin position="5"/>
        <end position="265"/>
    </location>
</feature>
<dbReference type="KEGG" id="nve:5513496"/>
<evidence type="ECO:0000259" key="10">
    <source>
        <dbReference type="PROSITE" id="PS50262"/>
    </source>
</evidence>
<dbReference type="FunFam" id="1.20.1070.10:FF:000291">
    <property type="entry name" value="Predicted protein"/>
    <property type="match status" value="1"/>
</dbReference>
<dbReference type="PANTHER" id="PTHR45695">
    <property type="entry name" value="LEUCOKININ RECEPTOR-RELATED"/>
    <property type="match status" value="1"/>
</dbReference>
<dbReference type="PROSITE" id="PS00237">
    <property type="entry name" value="G_PROTEIN_RECEP_F1_1"/>
    <property type="match status" value="1"/>
</dbReference>
<evidence type="ECO:0000256" key="3">
    <source>
        <dbReference type="ARBA" id="ARBA00022989"/>
    </source>
</evidence>
<evidence type="ECO:0000256" key="6">
    <source>
        <dbReference type="ARBA" id="ARBA00023170"/>
    </source>
</evidence>
<dbReference type="Proteomes" id="UP000001593">
    <property type="component" value="Unassembled WGS sequence"/>
</dbReference>
<dbReference type="SUPFAM" id="SSF81321">
    <property type="entry name" value="Family A G protein-coupled receptor-like"/>
    <property type="match status" value="1"/>
</dbReference>
<evidence type="ECO:0000256" key="1">
    <source>
        <dbReference type="ARBA" id="ARBA00004141"/>
    </source>
</evidence>
<dbReference type="Gene3D" id="1.20.1070.10">
    <property type="entry name" value="Rhodopsin 7-helix transmembrane proteins"/>
    <property type="match status" value="1"/>
</dbReference>
<dbReference type="HOGENOM" id="CLU_009579_6_0_1"/>
<evidence type="ECO:0000313" key="12">
    <source>
        <dbReference type="Proteomes" id="UP000001593"/>
    </source>
</evidence>